<evidence type="ECO:0000313" key="2">
    <source>
        <dbReference type="EMBL" id="VDC98214.1"/>
    </source>
</evidence>
<dbReference type="EMBL" id="LS974623">
    <property type="protein sequence ID" value="CAG7902224.1"/>
    <property type="molecule type" value="Genomic_DNA"/>
</dbReference>
<dbReference type="AlphaFoldDB" id="A0A3P6BGL8"/>
<organism evidence="2">
    <name type="scientific">Brassica campestris</name>
    <name type="common">Field mustard</name>
    <dbReference type="NCBI Taxonomy" id="3711"/>
    <lineage>
        <taxon>Eukaryota</taxon>
        <taxon>Viridiplantae</taxon>
        <taxon>Streptophyta</taxon>
        <taxon>Embryophyta</taxon>
        <taxon>Tracheophyta</taxon>
        <taxon>Spermatophyta</taxon>
        <taxon>Magnoliopsida</taxon>
        <taxon>eudicotyledons</taxon>
        <taxon>Gunneridae</taxon>
        <taxon>Pentapetalae</taxon>
        <taxon>rosids</taxon>
        <taxon>malvids</taxon>
        <taxon>Brassicales</taxon>
        <taxon>Brassicaceae</taxon>
        <taxon>Brassiceae</taxon>
        <taxon>Brassica</taxon>
    </lineage>
</organism>
<protein>
    <submittedName>
        <fullName evidence="1">Uncharacterized protein</fullName>
    </submittedName>
</protein>
<reference evidence="2" key="1">
    <citation type="submission" date="2018-11" db="EMBL/GenBank/DDBJ databases">
        <authorList>
            <consortium name="Genoscope - CEA"/>
            <person name="William W."/>
        </authorList>
    </citation>
    <scope>NUCLEOTIDE SEQUENCE</scope>
</reference>
<evidence type="ECO:0000313" key="1">
    <source>
        <dbReference type="EMBL" id="CAG7902224.1"/>
    </source>
</evidence>
<accession>A0A3P6BGL8</accession>
<dbReference type="Proteomes" id="UP000694005">
    <property type="component" value="Chromosome A07"/>
</dbReference>
<name>A0A3P6BGL8_BRACM</name>
<proteinExistence type="predicted"/>
<sequence>MLLRSEFKTAHKLAHKSEQLQISSELLDEDKALRFAERGVEIFEMQTDGYGRVSGPEQKIIVHGFETTKLAISHRFESPFPMQPMTWREMGNAPPDHAESIFKSVEPKTSLTVSHVYHRWKNKVRKWQADYVLLIWCLASSGSSKEHGLNEDVLSCYTTGQAKDEEISLYVKAKGSIEISQILLRNKKKKRRSKYWRFKFNDKSMEHKLTTGLIVLIKQMIVTLSSVTCLGLN</sequence>
<dbReference type="EMBL" id="LR031574">
    <property type="protein sequence ID" value="VDC98214.1"/>
    <property type="molecule type" value="Genomic_DNA"/>
</dbReference>
<gene>
    <name evidence="2" type="ORF">BRAA07T29413Z</name>
    <name evidence="1" type="ORF">BRAPAZ1V2_A07P18680.2</name>
</gene>
<dbReference type="Gramene" id="A07p18680.2_BraZ1">
    <property type="protein sequence ID" value="A07p18680.2_BraZ1.CDS"/>
    <property type="gene ID" value="A07g18680.2_BraZ1"/>
</dbReference>